<dbReference type="EMBL" id="JAAXPE010000015">
    <property type="protein sequence ID" value="NKY87129.1"/>
    <property type="molecule type" value="Genomic_DNA"/>
</dbReference>
<proteinExistence type="predicted"/>
<comment type="caution">
    <text evidence="1">The sequence shown here is derived from an EMBL/GenBank/DDBJ whole genome shotgun (WGS) entry which is preliminary data.</text>
</comment>
<evidence type="ECO:0000313" key="1">
    <source>
        <dbReference type="EMBL" id="NKY87129.1"/>
    </source>
</evidence>
<dbReference type="Proteomes" id="UP000523447">
    <property type="component" value="Unassembled WGS sequence"/>
</dbReference>
<sequence>MQQVESRARGDLREKKPKSWRKQVFKVALIGGLLSALSVGVARCHIDGGLLDPSSTASRRQAEQIRAVATSAKDHDYFEAHKNDVHADVIAFVGAVCTATESVRTAVPDRPDEPRTVERAVEETKSDLRTLADAAARSADRIDSVALPATDRVLTPGVDDGTWRSLRARFAGAFQDTSSTLHGIGNDLNAREYADVAAASTALSAAMAAADNRLSVLRATVDDGMSRLPIPNSETAAALRSSGLCASSKE</sequence>
<dbReference type="AlphaFoldDB" id="A0A7X6LYT6"/>
<keyword evidence="2" id="KW-1185">Reference proteome</keyword>
<evidence type="ECO:0000313" key="2">
    <source>
        <dbReference type="Proteomes" id="UP000523447"/>
    </source>
</evidence>
<name>A0A7X6LYT6_9NOCA</name>
<dbReference type="RefSeq" id="WP_040717885.1">
    <property type="nucleotide sequence ID" value="NZ_CAWPHS010000007.1"/>
</dbReference>
<protein>
    <submittedName>
        <fullName evidence="1">Uncharacterized protein</fullName>
    </submittedName>
</protein>
<gene>
    <name evidence="1" type="ORF">HGA07_15985</name>
</gene>
<reference evidence="1 2" key="1">
    <citation type="submission" date="2020-04" db="EMBL/GenBank/DDBJ databases">
        <title>MicrobeNet Type strains.</title>
        <authorList>
            <person name="Nicholson A.C."/>
        </authorList>
    </citation>
    <scope>NUCLEOTIDE SEQUENCE [LARGE SCALE GENOMIC DNA]</scope>
    <source>
        <strain evidence="1 2">DSM 44445</strain>
    </source>
</reference>
<organism evidence="1 2">
    <name type="scientific">Nocardia veterana</name>
    <dbReference type="NCBI Taxonomy" id="132249"/>
    <lineage>
        <taxon>Bacteria</taxon>
        <taxon>Bacillati</taxon>
        <taxon>Actinomycetota</taxon>
        <taxon>Actinomycetes</taxon>
        <taxon>Mycobacteriales</taxon>
        <taxon>Nocardiaceae</taxon>
        <taxon>Nocardia</taxon>
    </lineage>
</organism>
<accession>A0A7X6LYT6</accession>